<feature type="transmembrane region" description="Helical" evidence="1">
    <location>
        <begin position="185"/>
        <end position="204"/>
    </location>
</feature>
<dbReference type="OrthoDB" id="9810270at2"/>
<dbReference type="Proteomes" id="UP000246077">
    <property type="component" value="Unassembled WGS sequence"/>
</dbReference>
<dbReference type="PANTHER" id="PTHR42709:SF11">
    <property type="entry name" value="DEDA FAMILY PROTEIN"/>
    <property type="match status" value="1"/>
</dbReference>
<protein>
    <submittedName>
        <fullName evidence="2">Cytochrome B</fullName>
    </submittedName>
</protein>
<organism evidence="2 3">
    <name type="scientific">Zavarzinia compransoris</name>
    <dbReference type="NCBI Taxonomy" id="1264899"/>
    <lineage>
        <taxon>Bacteria</taxon>
        <taxon>Pseudomonadati</taxon>
        <taxon>Pseudomonadota</taxon>
        <taxon>Alphaproteobacteria</taxon>
        <taxon>Rhodospirillales</taxon>
        <taxon>Zavarziniaceae</taxon>
        <taxon>Zavarzinia</taxon>
    </lineage>
</organism>
<feature type="transmembrane region" description="Helical" evidence="1">
    <location>
        <begin position="155"/>
        <end position="173"/>
    </location>
</feature>
<dbReference type="PANTHER" id="PTHR42709">
    <property type="entry name" value="ALKALINE PHOSPHATASE LIKE PROTEIN"/>
    <property type="match status" value="1"/>
</dbReference>
<keyword evidence="1" id="KW-0812">Transmembrane</keyword>
<proteinExistence type="predicted"/>
<dbReference type="AlphaFoldDB" id="A0A317E7P1"/>
<keyword evidence="3" id="KW-1185">Reference proteome</keyword>
<evidence type="ECO:0000313" key="3">
    <source>
        <dbReference type="Proteomes" id="UP000246077"/>
    </source>
</evidence>
<comment type="caution">
    <text evidence="2">The sequence shown here is derived from an EMBL/GenBank/DDBJ whole genome shotgun (WGS) entry which is preliminary data.</text>
</comment>
<keyword evidence="1" id="KW-0472">Membrane</keyword>
<dbReference type="GO" id="GO:0005886">
    <property type="term" value="C:plasma membrane"/>
    <property type="evidence" value="ECO:0007669"/>
    <property type="project" value="TreeGrafter"/>
</dbReference>
<accession>A0A317E7P1</accession>
<sequence>MASHSEASPVPTPKKKSLLDKAVALASGPHGLWLLAVVAFAEASFFPIPPDPILAAVVLARRDRVWLAAAVCTVASVLGGLGGYAIGYGLYEVAGKAVIEFYHLEEAFHTFQARFAEWGGWIIIAKGFTPIPFKLVTIASGVAELDLGVFTASSILTRGARFLLVAWLFYAFGPQAKAVIARHKGKVLIGGTVIVIAGFAAFALL</sequence>
<gene>
    <name evidence="2" type="ORF">DKG75_09925</name>
</gene>
<feature type="transmembrane region" description="Helical" evidence="1">
    <location>
        <begin position="65"/>
        <end position="86"/>
    </location>
</feature>
<keyword evidence="1" id="KW-1133">Transmembrane helix</keyword>
<dbReference type="RefSeq" id="WP_109920910.1">
    <property type="nucleotide sequence ID" value="NZ_QGLF01000002.1"/>
</dbReference>
<reference evidence="3" key="1">
    <citation type="submission" date="2018-05" db="EMBL/GenBank/DDBJ databases">
        <title>Zavarzinia sp. HR-AS.</title>
        <authorList>
            <person name="Lee Y."/>
            <person name="Jeon C.O."/>
        </authorList>
    </citation>
    <scope>NUCLEOTIDE SEQUENCE [LARGE SCALE GENOMIC DNA]</scope>
    <source>
        <strain evidence="3">DSM 1231</strain>
    </source>
</reference>
<dbReference type="InterPro" id="IPR051311">
    <property type="entry name" value="DedA_domain"/>
</dbReference>
<feature type="transmembrane region" description="Helical" evidence="1">
    <location>
        <begin position="32"/>
        <end position="58"/>
    </location>
</feature>
<dbReference type="EMBL" id="QGLF01000002">
    <property type="protein sequence ID" value="PWR22266.1"/>
    <property type="molecule type" value="Genomic_DNA"/>
</dbReference>
<evidence type="ECO:0000256" key="1">
    <source>
        <dbReference type="SAM" id="Phobius"/>
    </source>
</evidence>
<evidence type="ECO:0000313" key="2">
    <source>
        <dbReference type="EMBL" id="PWR22266.1"/>
    </source>
</evidence>
<name>A0A317E7P1_9PROT</name>